<dbReference type="PANTHER" id="PTHR48041">
    <property type="entry name" value="ABC TRANSPORTER G FAMILY MEMBER 28"/>
    <property type="match status" value="1"/>
</dbReference>
<reference evidence="13" key="1">
    <citation type="submission" date="2020-12" db="EMBL/GenBank/DDBJ databases">
        <title>Antrihabitans popcorni sp. nov. and Antrihabitans auranticaus sp. nov., isolated from a larva cave.</title>
        <authorList>
            <person name="Lee S.D."/>
            <person name="Kim I.S."/>
        </authorList>
    </citation>
    <scope>NUCLEOTIDE SEQUENCE</scope>
    <source>
        <strain evidence="13">YC3-6</strain>
    </source>
</reference>
<dbReference type="GO" id="GO:0016887">
    <property type="term" value="F:ATP hydrolysis activity"/>
    <property type="evidence" value="ECO:0007669"/>
    <property type="project" value="InterPro"/>
</dbReference>
<organism evidence="13 14">
    <name type="scientific">Antrihabitans stalagmiti</name>
    <dbReference type="NCBI Taxonomy" id="2799499"/>
    <lineage>
        <taxon>Bacteria</taxon>
        <taxon>Bacillati</taxon>
        <taxon>Actinomycetota</taxon>
        <taxon>Actinomycetes</taxon>
        <taxon>Mycobacteriales</taxon>
        <taxon>Nocardiaceae</taxon>
        <taxon>Antrihabitans</taxon>
    </lineage>
</organism>
<feature type="domain" description="FHA" evidence="11">
    <location>
        <begin position="26"/>
        <end position="74"/>
    </location>
</feature>
<dbReference type="InterPro" id="IPR000253">
    <property type="entry name" value="FHA_dom"/>
</dbReference>
<evidence type="ECO:0000313" key="13">
    <source>
        <dbReference type="EMBL" id="MBJ8338567.1"/>
    </source>
</evidence>
<dbReference type="SMART" id="SM00382">
    <property type="entry name" value="AAA"/>
    <property type="match status" value="1"/>
</dbReference>
<dbReference type="InterPro" id="IPR003439">
    <property type="entry name" value="ABC_transporter-like_ATP-bd"/>
</dbReference>
<evidence type="ECO:0000256" key="5">
    <source>
        <dbReference type="ARBA" id="ARBA00022741"/>
    </source>
</evidence>
<feature type="domain" description="ABC transporter" evidence="12">
    <location>
        <begin position="239"/>
        <end position="472"/>
    </location>
</feature>
<evidence type="ECO:0000256" key="2">
    <source>
        <dbReference type="ARBA" id="ARBA00022448"/>
    </source>
</evidence>
<dbReference type="InterPro" id="IPR017871">
    <property type="entry name" value="ABC_transporter-like_CS"/>
</dbReference>
<evidence type="ECO:0000256" key="8">
    <source>
        <dbReference type="ARBA" id="ARBA00023136"/>
    </source>
</evidence>
<evidence type="ECO:0000256" key="7">
    <source>
        <dbReference type="ARBA" id="ARBA00022989"/>
    </source>
</evidence>
<keyword evidence="7 10" id="KW-1133">Transmembrane helix</keyword>
<dbReference type="Pfam" id="PF00498">
    <property type="entry name" value="FHA"/>
    <property type="match status" value="2"/>
</dbReference>
<feature type="transmembrane region" description="Helical" evidence="10">
    <location>
        <begin position="533"/>
        <end position="552"/>
    </location>
</feature>
<evidence type="ECO:0000259" key="12">
    <source>
        <dbReference type="PROSITE" id="PS50893"/>
    </source>
</evidence>
<dbReference type="EMBL" id="JAEMNV010000002">
    <property type="protein sequence ID" value="MBJ8338567.1"/>
    <property type="molecule type" value="Genomic_DNA"/>
</dbReference>
<proteinExistence type="predicted"/>
<evidence type="ECO:0000256" key="9">
    <source>
        <dbReference type="SAM" id="MobiDB-lite"/>
    </source>
</evidence>
<keyword evidence="8 10" id="KW-0472">Membrane</keyword>
<comment type="caution">
    <text evidence="13">The sequence shown here is derived from an EMBL/GenBank/DDBJ whole genome shotgun (WGS) entry which is preliminary data.</text>
</comment>
<dbReference type="GO" id="GO:0140359">
    <property type="term" value="F:ABC-type transporter activity"/>
    <property type="evidence" value="ECO:0007669"/>
    <property type="project" value="InterPro"/>
</dbReference>
<dbReference type="InterPro" id="IPR008984">
    <property type="entry name" value="SMAD_FHA_dom_sf"/>
</dbReference>
<keyword evidence="3" id="KW-0597">Phosphoprotein</keyword>
<dbReference type="InterPro" id="IPR013525">
    <property type="entry name" value="ABC2_TM"/>
</dbReference>
<feature type="compositionally biased region" description="Pro residues" evidence="9">
    <location>
        <begin position="494"/>
        <end position="507"/>
    </location>
</feature>
<dbReference type="InterPro" id="IPR027417">
    <property type="entry name" value="P-loop_NTPase"/>
</dbReference>
<dbReference type="InterPro" id="IPR003593">
    <property type="entry name" value="AAA+_ATPase"/>
</dbReference>
<dbReference type="RefSeq" id="WP_199703241.1">
    <property type="nucleotide sequence ID" value="NZ_JAEMNV010000002.1"/>
</dbReference>
<feature type="transmembrane region" description="Helical" evidence="10">
    <location>
        <begin position="655"/>
        <end position="676"/>
    </location>
</feature>
<keyword evidence="4 10" id="KW-0812">Transmembrane</keyword>
<dbReference type="PROSITE" id="PS50893">
    <property type="entry name" value="ABC_TRANSPORTER_2"/>
    <property type="match status" value="1"/>
</dbReference>
<accession>A0A934U254</accession>
<dbReference type="FunFam" id="3.40.50.300:FF:000474">
    <property type="entry name" value="Putative ABC transporter ATP-binding subunit"/>
    <property type="match status" value="1"/>
</dbReference>
<keyword evidence="2" id="KW-0813">Transport</keyword>
<keyword evidence="5" id="KW-0547">Nucleotide-binding</keyword>
<evidence type="ECO:0000256" key="1">
    <source>
        <dbReference type="ARBA" id="ARBA00004141"/>
    </source>
</evidence>
<dbReference type="SMART" id="SM00240">
    <property type="entry name" value="FHA"/>
    <property type="match status" value="2"/>
</dbReference>
<comment type="subcellular location">
    <subcellularLocation>
        <location evidence="1">Membrane</location>
        <topology evidence="1">Multi-pass membrane protein</topology>
    </subcellularLocation>
</comment>
<dbReference type="PANTHER" id="PTHR48041:SF139">
    <property type="entry name" value="PROTEIN SCARLET"/>
    <property type="match status" value="1"/>
</dbReference>
<dbReference type="GO" id="GO:0005524">
    <property type="term" value="F:ATP binding"/>
    <property type="evidence" value="ECO:0007669"/>
    <property type="project" value="UniProtKB-KW"/>
</dbReference>
<evidence type="ECO:0000256" key="3">
    <source>
        <dbReference type="ARBA" id="ARBA00022553"/>
    </source>
</evidence>
<dbReference type="Pfam" id="PF00005">
    <property type="entry name" value="ABC_tran"/>
    <property type="match status" value="1"/>
</dbReference>
<gene>
    <name evidence="13" type="ORF">JGU71_06700</name>
</gene>
<protein>
    <submittedName>
        <fullName evidence="13">ATP-binding cassette domain-containing protein</fullName>
    </submittedName>
</protein>
<feature type="domain" description="FHA" evidence="11">
    <location>
        <begin position="153"/>
        <end position="202"/>
    </location>
</feature>
<dbReference type="PROSITE" id="PS50006">
    <property type="entry name" value="FHA_DOMAIN"/>
    <property type="match status" value="2"/>
</dbReference>
<feature type="transmembrane region" description="Helical" evidence="10">
    <location>
        <begin position="572"/>
        <end position="593"/>
    </location>
</feature>
<evidence type="ECO:0000313" key="14">
    <source>
        <dbReference type="Proteomes" id="UP000655868"/>
    </source>
</evidence>
<dbReference type="Gene3D" id="3.40.50.300">
    <property type="entry name" value="P-loop containing nucleotide triphosphate hydrolases"/>
    <property type="match status" value="1"/>
</dbReference>
<keyword evidence="6 13" id="KW-0067">ATP-binding</keyword>
<keyword evidence="14" id="KW-1185">Reference proteome</keyword>
<sequence>MSTPAIATITIRVDGVDRVCDSRKAVTIGRAPEVTVFVDNPLVSRVHAVLTWQGGWVLTDRGSTNGVFVDSHRLTQPLRIDRPIQIRLGDATTGPLIALVPHAPGAGRRPTPQPPQPHVQMTMRASTQALPPVRQSRTDLPVSLPSRIPAGGLTIGRTAENSIVVDDVLASRRHARLVSTPQGLGIEDVGSVNGTFVNGARTQRAILREGDTVTIGNIDFVVDGGTLRQRARGAAESGLGLHGLGFVVEGNKQLLVDVSMSAAPGSLTAMIGPSGAGKSTLAKIIAGINRPSGGVVNFEGRNLHAEYEALRSRIGMVPQDDVLHRQLTVRQALRYAAELRLPPDTTSDDRARVIDGVLRELSLTEHADTRVDRLSGGQRKRASVALELLTSPSLLILDEPTSGLDPALDRQVMVMLRQLADAGRVVLVVTHSLTHLDMCDQVLLLAPGGKTAYCGHPKGVGAALGSSDWAEIFTRVTNDPDGVFAAYRARNPHLTPPPPPRYGPPGQPAHTSTSKQISTVVRRQFRLILADRGYLAFLVVMPFVLGVLSLVVPGKNGFTRSDPETLTEPQQIMTLLILGACFMGSALSVRDLVGERTIYQRERAVGLLPSAYLFAKIIVFCIAAFVQSIVLVGIVLAGKKAPGPGSVLPSGSLELFIDIALTACCCVMVGLLLSALARSSEQVMPLLVVTIMAQLVMCGGLIPVTGRVVLDQLSWLFPARWGFAAGASTIDLKNLQIDPSKTLPDGSTVSVAKPDSLWEHGAGIWFLDVWMLVVLGCLLAALTLARLKAKS</sequence>
<dbReference type="Gene3D" id="2.60.200.20">
    <property type="match status" value="2"/>
</dbReference>
<dbReference type="GO" id="GO:0016020">
    <property type="term" value="C:membrane"/>
    <property type="evidence" value="ECO:0007669"/>
    <property type="project" value="UniProtKB-SubCell"/>
</dbReference>
<evidence type="ECO:0000256" key="4">
    <source>
        <dbReference type="ARBA" id="ARBA00022692"/>
    </source>
</evidence>
<feature type="region of interest" description="Disordered" evidence="9">
    <location>
        <begin position="493"/>
        <end position="515"/>
    </location>
</feature>
<dbReference type="Pfam" id="PF01061">
    <property type="entry name" value="ABC2_membrane"/>
    <property type="match status" value="1"/>
</dbReference>
<feature type="transmembrane region" description="Helical" evidence="10">
    <location>
        <begin position="683"/>
        <end position="704"/>
    </location>
</feature>
<dbReference type="AlphaFoldDB" id="A0A934U254"/>
<dbReference type="InterPro" id="IPR050352">
    <property type="entry name" value="ABCG_transporters"/>
</dbReference>
<evidence type="ECO:0000259" key="11">
    <source>
        <dbReference type="PROSITE" id="PS50006"/>
    </source>
</evidence>
<evidence type="ECO:0000256" key="6">
    <source>
        <dbReference type="ARBA" id="ARBA00022840"/>
    </source>
</evidence>
<dbReference type="Proteomes" id="UP000655868">
    <property type="component" value="Unassembled WGS sequence"/>
</dbReference>
<name>A0A934U254_9NOCA</name>
<evidence type="ECO:0000256" key="10">
    <source>
        <dbReference type="SAM" id="Phobius"/>
    </source>
</evidence>
<dbReference type="PROSITE" id="PS00211">
    <property type="entry name" value="ABC_TRANSPORTER_1"/>
    <property type="match status" value="1"/>
</dbReference>
<feature type="transmembrane region" description="Helical" evidence="10">
    <location>
        <begin position="764"/>
        <end position="785"/>
    </location>
</feature>
<feature type="transmembrane region" description="Helical" evidence="10">
    <location>
        <begin position="613"/>
        <end position="635"/>
    </location>
</feature>
<dbReference type="SUPFAM" id="SSF52540">
    <property type="entry name" value="P-loop containing nucleoside triphosphate hydrolases"/>
    <property type="match status" value="1"/>
</dbReference>
<dbReference type="SUPFAM" id="SSF49879">
    <property type="entry name" value="SMAD/FHA domain"/>
    <property type="match status" value="2"/>
</dbReference>